<evidence type="ECO:0000256" key="1">
    <source>
        <dbReference type="ARBA" id="ARBA00001947"/>
    </source>
</evidence>
<reference evidence="6" key="2">
    <citation type="submission" date="2023-01" db="EMBL/GenBank/DDBJ databases">
        <authorList>
            <person name="Sun Q."/>
            <person name="Evtushenko L."/>
        </authorList>
    </citation>
    <scope>NUCLEOTIDE SEQUENCE</scope>
    <source>
        <strain evidence="6">VKM Ac-1401</strain>
    </source>
</reference>
<dbReference type="Gene3D" id="3.40.50.720">
    <property type="entry name" value="NAD(P)-binding Rossmann-like Domain"/>
    <property type="match status" value="1"/>
</dbReference>
<dbReference type="AlphaFoldDB" id="A0A9W6HB33"/>
<dbReference type="Pfam" id="PF00107">
    <property type="entry name" value="ADH_zinc_N"/>
    <property type="match status" value="1"/>
</dbReference>
<protein>
    <submittedName>
        <fullName evidence="6">Zn-containing dehydrogenase</fullName>
    </submittedName>
</protein>
<comment type="caution">
    <text evidence="6">The sequence shown here is derived from an EMBL/GenBank/DDBJ whole genome shotgun (WGS) entry which is preliminary data.</text>
</comment>
<dbReference type="InterPro" id="IPR011032">
    <property type="entry name" value="GroES-like_sf"/>
</dbReference>
<dbReference type="InterPro" id="IPR050129">
    <property type="entry name" value="Zn_alcohol_dh"/>
</dbReference>
<feature type="domain" description="Enoyl reductase (ER)" evidence="5">
    <location>
        <begin position="7"/>
        <end position="313"/>
    </location>
</feature>
<name>A0A9W6HB33_9MICO</name>
<evidence type="ECO:0000256" key="3">
    <source>
        <dbReference type="ARBA" id="ARBA00022833"/>
    </source>
</evidence>
<dbReference type="PANTHER" id="PTHR43401:SF2">
    <property type="entry name" value="L-THREONINE 3-DEHYDROGENASE"/>
    <property type="match status" value="1"/>
</dbReference>
<proteinExistence type="predicted"/>
<dbReference type="SMART" id="SM00829">
    <property type="entry name" value="PKS_ER"/>
    <property type="match status" value="1"/>
</dbReference>
<dbReference type="RefSeq" id="WP_271177305.1">
    <property type="nucleotide sequence ID" value="NZ_BAAAJO010000008.1"/>
</dbReference>
<dbReference type="SUPFAM" id="SSF51735">
    <property type="entry name" value="NAD(P)-binding Rossmann-fold domains"/>
    <property type="match status" value="1"/>
</dbReference>
<evidence type="ECO:0000259" key="5">
    <source>
        <dbReference type="SMART" id="SM00829"/>
    </source>
</evidence>
<dbReference type="GO" id="GO:0016491">
    <property type="term" value="F:oxidoreductase activity"/>
    <property type="evidence" value="ECO:0007669"/>
    <property type="project" value="UniProtKB-KW"/>
</dbReference>
<evidence type="ECO:0000256" key="2">
    <source>
        <dbReference type="ARBA" id="ARBA00022723"/>
    </source>
</evidence>
<evidence type="ECO:0000313" key="7">
    <source>
        <dbReference type="Proteomes" id="UP001142372"/>
    </source>
</evidence>
<dbReference type="PANTHER" id="PTHR43401">
    <property type="entry name" value="L-THREONINE 3-DEHYDROGENASE"/>
    <property type="match status" value="1"/>
</dbReference>
<dbReference type="Gene3D" id="3.90.180.10">
    <property type="entry name" value="Medium-chain alcohol dehydrogenases, catalytic domain"/>
    <property type="match status" value="2"/>
</dbReference>
<keyword evidence="3" id="KW-0862">Zinc</keyword>
<dbReference type="InterPro" id="IPR020843">
    <property type="entry name" value="ER"/>
</dbReference>
<dbReference type="GO" id="GO:0046872">
    <property type="term" value="F:metal ion binding"/>
    <property type="evidence" value="ECO:0007669"/>
    <property type="project" value="UniProtKB-KW"/>
</dbReference>
<dbReference type="EMBL" id="BSEN01000010">
    <property type="protein sequence ID" value="GLJ76647.1"/>
    <property type="molecule type" value="Genomic_DNA"/>
</dbReference>
<evidence type="ECO:0000256" key="4">
    <source>
        <dbReference type="ARBA" id="ARBA00023002"/>
    </source>
</evidence>
<accession>A0A9W6HB33</accession>
<evidence type="ECO:0000313" key="6">
    <source>
        <dbReference type="EMBL" id="GLJ76647.1"/>
    </source>
</evidence>
<keyword evidence="7" id="KW-1185">Reference proteome</keyword>
<keyword evidence="2" id="KW-0479">Metal-binding</keyword>
<comment type="cofactor">
    <cofactor evidence="1">
        <name>Zn(2+)</name>
        <dbReference type="ChEBI" id="CHEBI:29105"/>
    </cofactor>
</comment>
<gene>
    <name evidence="6" type="ORF">GCM10017584_22210</name>
</gene>
<dbReference type="InterPro" id="IPR013154">
    <property type="entry name" value="ADH-like_N"/>
</dbReference>
<keyword evidence="4" id="KW-0560">Oxidoreductase</keyword>
<organism evidence="6 7">
    <name type="scientific">Leifsonia poae</name>
    <dbReference type="NCBI Taxonomy" id="110933"/>
    <lineage>
        <taxon>Bacteria</taxon>
        <taxon>Bacillati</taxon>
        <taxon>Actinomycetota</taxon>
        <taxon>Actinomycetes</taxon>
        <taxon>Micrococcales</taxon>
        <taxon>Microbacteriaceae</taxon>
        <taxon>Leifsonia</taxon>
    </lineage>
</organism>
<dbReference type="InterPro" id="IPR036291">
    <property type="entry name" value="NAD(P)-bd_dom_sf"/>
</dbReference>
<sequence>MLISRVVAPRTSRIVELPTPAPARGQVLVEILASGVCTSDLGPWLRGPQGDDPIELGHETAGRVIAVGSWNSRWREGDLVTGLGGPGFATHAVLDDEWLLPVPAGIDPALSIGEPIATLEEAISRTPIGAGSRVAVVGLGFMGLGLLQLARTRAPRTIIGVDPNPEARRRARELGAQVVLHPDEVAGYVASQPDAGSADPRADVVLEATGVTPGLETASPLVAPFGTLCIVGYHHAGTAMLDMELWYKGATVVNGFCPDRPRVMQAMDAALGLVASRRFTYAPLVTHRFGLDGVDEAYTLMSERDPGFVKAVVTP</sequence>
<dbReference type="InterPro" id="IPR013149">
    <property type="entry name" value="ADH-like_C"/>
</dbReference>
<dbReference type="SUPFAM" id="SSF50129">
    <property type="entry name" value="GroES-like"/>
    <property type="match status" value="1"/>
</dbReference>
<reference evidence="6" key="1">
    <citation type="journal article" date="2014" name="Int. J. Syst. Evol. Microbiol.">
        <title>Complete genome sequence of Corynebacterium casei LMG S-19264T (=DSM 44701T), isolated from a smear-ripened cheese.</title>
        <authorList>
            <consortium name="US DOE Joint Genome Institute (JGI-PGF)"/>
            <person name="Walter F."/>
            <person name="Albersmeier A."/>
            <person name="Kalinowski J."/>
            <person name="Ruckert C."/>
        </authorList>
    </citation>
    <scope>NUCLEOTIDE SEQUENCE</scope>
    <source>
        <strain evidence="6">VKM Ac-1401</strain>
    </source>
</reference>
<dbReference type="Proteomes" id="UP001142372">
    <property type="component" value="Unassembled WGS sequence"/>
</dbReference>
<dbReference type="Pfam" id="PF08240">
    <property type="entry name" value="ADH_N"/>
    <property type="match status" value="1"/>
</dbReference>